<evidence type="ECO:0000256" key="6">
    <source>
        <dbReference type="ARBA" id="ARBA00022837"/>
    </source>
</evidence>
<feature type="binding site" evidence="15">
    <location>
        <position position="288"/>
    </location>
    <ligand>
        <name>Ca(2+)</name>
        <dbReference type="ChEBI" id="CHEBI:29108"/>
        <label>2</label>
    </ligand>
</feature>
<feature type="binding site" evidence="15">
    <location>
        <position position="115"/>
    </location>
    <ligand>
        <name>Ca(2+)</name>
        <dbReference type="ChEBI" id="CHEBI:29108"/>
        <label>1</label>
    </ligand>
</feature>
<feature type="binding site" evidence="15">
    <location>
        <position position="111"/>
    </location>
    <ligand>
        <name>Ca(2+)</name>
        <dbReference type="ChEBI" id="CHEBI:29108"/>
        <label>1</label>
    </ligand>
</feature>
<comment type="cofactor">
    <cofactor evidence="15 18">
        <name>Ca(2+)</name>
        <dbReference type="ChEBI" id="CHEBI:29108"/>
    </cofactor>
    <text evidence="15 18">Binds 2 calcium ions per subunit.</text>
</comment>
<keyword evidence="3 18" id="KW-0575">Peroxidase</keyword>
<feature type="non-terminal residue" evidence="20">
    <location>
        <position position="1"/>
    </location>
</feature>
<keyword evidence="18" id="KW-0964">Secreted</keyword>
<dbReference type="Gene3D" id="1.10.520.10">
    <property type="match status" value="1"/>
</dbReference>
<dbReference type="PROSITE" id="PS50873">
    <property type="entry name" value="PEROXIDASE_4"/>
    <property type="match status" value="1"/>
</dbReference>
<feature type="binding site" evidence="15">
    <location>
        <position position="109"/>
    </location>
    <ligand>
        <name>Ca(2+)</name>
        <dbReference type="ChEBI" id="CHEBI:29108"/>
        <label>1</label>
    </ligand>
</feature>
<protein>
    <recommendedName>
        <fullName evidence="18">Peroxidase</fullName>
        <ecNumber evidence="18">1.11.1.7</ecNumber>
    </recommendedName>
</protein>
<dbReference type="InterPro" id="IPR010255">
    <property type="entry name" value="Haem_peroxidase_sf"/>
</dbReference>
<evidence type="ECO:0000256" key="12">
    <source>
        <dbReference type="ARBA" id="ARBA00023324"/>
    </source>
</evidence>
<dbReference type="InterPro" id="IPR033905">
    <property type="entry name" value="Secretory_peroxidase"/>
</dbReference>
<name>A0A1D1YBU3_9ARAE</name>
<feature type="disulfide bond" evidence="17">
    <location>
        <begin position="74"/>
        <end position="154"/>
    </location>
</feature>
<feature type="domain" description="Plant heme peroxidase family profile" evidence="19">
    <location>
        <begin position="64"/>
        <end position="365"/>
    </location>
</feature>
<feature type="binding site" evidence="15">
    <location>
        <position position="113"/>
    </location>
    <ligand>
        <name>Ca(2+)</name>
        <dbReference type="ChEBI" id="CHEBI:29108"/>
        <label>1</label>
    </ligand>
</feature>
<feature type="binding site" evidence="15">
    <location>
        <position position="285"/>
    </location>
    <ligand>
        <name>Ca(2+)</name>
        <dbReference type="ChEBI" id="CHEBI:29108"/>
        <label>2</label>
    </ligand>
</feature>
<keyword evidence="12 18" id="KW-0376">Hydrogen peroxide</keyword>
<evidence type="ECO:0000259" key="19">
    <source>
        <dbReference type="PROSITE" id="PS50873"/>
    </source>
</evidence>
<dbReference type="FunFam" id="1.10.520.10:FF:000009">
    <property type="entry name" value="Peroxidase"/>
    <property type="match status" value="1"/>
</dbReference>
<feature type="binding site" evidence="15">
    <location>
        <position position="106"/>
    </location>
    <ligand>
        <name>Ca(2+)</name>
        <dbReference type="ChEBI" id="CHEBI:29108"/>
        <label>1</label>
    </ligand>
</feature>
<proteinExistence type="inferred from homology"/>
<dbReference type="GO" id="GO:0020037">
    <property type="term" value="F:heme binding"/>
    <property type="evidence" value="ECO:0007669"/>
    <property type="project" value="UniProtKB-UniRule"/>
</dbReference>
<reference evidence="20" key="1">
    <citation type="submission" date="2015-07" db="EMBL/GenBank/DDBJ databases">
        <title>Transcriptome Assembly of Anthurium amnicola.</title>
        <authorList>
            <person name="Suzuki J."/>
        </authorList>
    </citation>
    <scope>NUCLEOTIDE SEQUENCE</scope>
</reference>
<feature type="disulfide bond" evidence="17">
    <location>
        <begin position="107"/>
        <end position="112"/>
    </location>
</feature>
<dbReference type="GO" id="GO:0140825">
    <property type="term" value="F:lactoperoxidase activity"/>
    <property type="evidence" value="ECO:0007669"/>
    <property type="project" value="UniProtKB-EC"/>
</dbReference>
<dbReference type="Gene3D" id="1.10.420.10">
    <property type="entry name" value="Peroxidase, domain 2"/>
    <property type="match status" value="1"/>
</dbReference>
<evidence type="ECO:0000256" key="8">
    <source>
        <dbReference type="ARBA" id="ARBA00023004"/>
    </source>
</evidence>
<keyword evidence="4 18" id="KW-0349">Heme</keyword>
<evidence type="ECO:0000256" key="18">
    <source>
        <dbReference type="RuleBase" id="RU362060"/>
    </source>
</evidence>
<dbReference type="GO" id="GO:0006979">
    <property type="term" value="P:response to oxidative stress"/>
    <property type="evidence" value="ECO:0007669"/>
    <property type="project" value="UniProtKB-UniRule"/>
</dbReference>
<evidence type="ECO:0000256" key="9">
    <source>
        <dbReference type="ARBA" id="ARBA00023157"/>
    </source>
</evidence>
<comment type="subcellular location">
    <subcellularLocation>
        <location evidence="18">Secreted</location>
    </subcellularLocation>
</comment>
<dbReference type="GO" id="GO:0046872">
    <property type="term" value="F:metal ion binding"/>
    <property type="evidence" value="ECO:0007669"/>
    <property type="project" value="UniProtKB-UniRule"/>
</dbReference>
<dbReference type="InterPro" id="IPR019794">
    <property type="entry name" value="Peroxidases_AS"/>
</dbReference>
<evidence type="ECO:0000256" key="2">
    <source>
        <dbReference type="ARBA" id="ARBA00006873"/>
    </source>
</evidence>
<dbReference type="PANTHER" id="PTHR31388:SF5">
    <property type="entry name" value="PEROXIDASE"/>
    <property type="match status" value="1"/>
</dbReference>
<dbReference type="FunFam" id="1.10.420.10:FF:000001">
    <property type="entry name" value="Peroxidase"/>
    <property type="match status" value="1"/>
</dbReference>
<keyword evidence="11" id="KW-0873">Pyrrolidone carboxylic acid</keyword>
<organism evidence="20">
    <name type="scientific">Anthurium amnicola</name>
    <dbReference type="NCBI Taxonomy" id="1678845"/>
    <lineage>
        <taxon>Eukaryota</taxon>
        <taxon>Viridiplantae</taxon>
        <taxon>Streptophyta</taxon>
        <taxon>Embryophyta</taxon>
        <taxon>Tracheophyta</taxon>
        <taxon>Spermatophyta</taxon>
        <taxon>Magnoliopsida</taxon>
        <taxon>Liliopsida</taxon>
        <taxon>Araceae</taxon>
        <taxon>Pothoideae</taxon>
        <taxon>Potheae</taxon>
        <taxon>Anthurium</taxon>
    </lineage>
</organism>
<comment type="similarity">
    <text evidence="18">Belongs to the peroxidase family. Classical plant (class III) peroxidase subfamily.</text>
</comment>
<gene>
    <name evidence="20" type="primary">GSVIVT00023967001_10</name>
    <name evidence="20" type="ORF">g.107681</name>
</gene>
<evidence type="ECO:0000256" key="17">
    <source>
        <dbReference type="PIRSR" id="PIRSR600823-5"/>
    </source>
</evidence>
<dbReference type="PANTHER" id="PTHR31388">
    <property type="entry name" value="PEROXIDASE 72-RELATED"/>
    <property type="match status" value="1"/>
</dbReference>
<dbReference type="InterPro" id="IPR000823">
    <property type="entry name" value="Peroxidase_pln"/>
</dbReference>
<feature type="binding site" description="axial binding residue" evidence="15">
    <location>
        <position position="232"/>
    </location>
    <ligand>
        <name>heme b</name>
        <dbReference type="ChEBI" id="CHEBI:60344"/>
    </ligand>
    <ligandPart>
        <name>Fe</name>
        <dbReference type="ChEBI" id="CHEBI:18248"/>
    </ligandPart>
</feature>
<sequence length="368" mass="39299">LTGEHIAERHLYKQRHSKASTPHSRAFFHSTSIISLWHGGMAAPSTPTAFVSLLLLLVGTAHAQLSANFYASSCPNLQTLVSSSMQQAFSSDQRMAASIVRLFFHDCFVNGCDGSVLLNDTATFTGEQNARPNQGSIRGMGVIDSIKANVEGSCNGTVSCADILALAARDGVVLAGGPSWTVLLGRRDATTASQSAANSNLPGPGSSLSALTSSFSNQGLSQRDMVALSGAHTIGFSHCDQFVSRLYDYGGSRRPDPNIDPRLLKALQMSCPRFGGNSDVVAPFDVQTPFAFDHMYYGNLEAGMGLLATDQALFLDARTRPLVQALAGDKARFFAAFAAGMDRMGSFGIKRGRKGEVRRDCTRHVSRP</sequence>
<evidence type="ECO:0000256" key="5">
    <source>
        <dbReference type="ARBA" id="ARBA00022723"/>
    </source>
</evidence>
<evidence type="ECO:0000256" key="1">
    <source>
        <dbReference type="ARBA" id="ARBA00000189"/>
    </source>
</evidence>
<comment type="similarity">
    <text evidence="2">Belongs to the peroxidase family. Ascorbate peroxidase subfamily.</text>
</comment>
<dbReference type="GO" id="GO:0042744">
    <property type="term" value="P:hydrogen peroxide catabolic process"/>
    <property type="evidence" value="ECO:0007669"/>
    <property type="project" value="UniProtKB-KW"/>
</dbReference>
<keyword evidence="5 15" id="KW-0479">Metal-binding</keyword>
<evidence type="ECO:0000256" key="14">
    <source>
        <dbReference type="PIRSR" id="PIRSR600823-2"/>
    </source>
</evidence>
<feature type="active site" description="Proton acceptor" evidence="13">
    <location>
        <position position="105"/>
    </location>
</feature>
<evidence type="ECO:0000256" key="13">
    <source>
        <dbReference type="PIRSR" id="PIRSR600823-1"/>
    </source>
</evidence>
<comment type="catalytic activity">
    <reaction evidence="1 18">
        <text>2 a phenolic donor + H2O2 = 2 a phenolic radical donor + 2 H2O</text>
        <dbReference type="Rhea" id="RHEA:56136"/>
        <dbReference type="ChEBI" id="CHEBI:15377"/>
        <dbReference type="ChEBI" id="CHEBI:16240"/>
        <dbReference type="ChEBI" id="CHEBI:139520"/>
        <dbReference type="ChEBI" id="CHEBI:139521"/>
        <dbReference type="EC" id="1.11.1.7"/>
    </reaction>
</comment>
<dbReference type="GO" id="GO:0005576">
    <property type="term" value="C:extracellular region"/>
    <property type="evidence" value="ECO:0007669"/>
    <property type="project" value="UniProtKB-SubCell"/>
</dbReference>
<evidence type="ECO:0000256" key="10">
    <source>
        <dbReference type="ARBA" id="ARBA00023180"/>
    </source>
</evidence>
<keyword evidence="10" id="KW-0325">Glycoprotein</keyword>
<evidence type="ECO:0000313" key="20">
    <source>
        <dbReference type="EMBL" id="JAT52109.1"/>
    </source>
</evidence>
<dbReference type="AlphaFoldDB" id="A0A1D1YBU3"/>
<evidence type="ECO:0000256" key="16">
    <source>
        <dbReference type="PIRSR" id="PIRSR600823-4"/>
    </source>
</evidence>
<evidence type="ECO:0000256" key="15">
    <source>
        <dbReference type="PIRSR" id="PIRSR600823-3"/>
    </source>
</evidence>
<comment type="cofactor">
    <cofactor evidence="15 18">
        <name>heme b</name>
        <dbReference type="ChEBI" id="CHEBI:60344"/>
    </cofactor>
    <text evidence="15 18">Binds 1 heme b (iron(II)-protoporphyrin IX) group per subunit.</text>
</comment>
<evidence type="ECO:0000256" key="7">
    <source>
        <dbReference type="ARBA" id="ARBA00023002"/>
    </source>
</evidence>
<dbReference type="InterPro" id="IPR002016">
    <property type="entry name" value="Haem_peroxidase"/>
</dbReference>
<dbReference type="EMBL" id="GDJX01015827">
    <property type="protein sequence ID" value="JAT52109.1"/>
    <property type="molecule type" value="Transcribed_RNA"/>
</dbReference>
<dbReference type="EC" id="1.11.1.7" evidence="18"/>
<keyword evidence="6 15" id="KW-0106">Calcium</keyword>
<feature type="binding site" evidence="15">
    <location>
        <position position="233"/>
    </location>
    <ligand>
        <name>Ca(2+)</name>
        <dbReference type="ChEBI" id="CHEBI:29108"/>
        <label>2</label>
    </ligand>
</feature>
<accession>A0A1D1YBU3</accession>
<feature type="binding site" evidence="15">
    <location>
        <position position="293"/>
    </location>
    <ligand>
        <name>Ca(2+)</name>
        <dbReference type="ChEBI" id="CHEBI:29108"/>
        <label>2</label>
    </ligand>
</feature>
<feature type="site" description="Transition state stabilizer" evidence="16">
    <location>
        <position position="101"/>
    </location>
</feature>
<feature type="disulfide bond" evidence="17">
    <location>
        <begin position="160"/>
        <end position="361"/>
    </location>
</feature>
<evidence type="ECO:0000256" key="11">
    <source>
        <dbReference type="ARBA" id="ARBA00023283"/>
    </source>
</evidence>
<keyword evidence="7 18" id="KW-0560">Oxidoreductase</keyword>
<evidence type="ECO:0000256" key="3">
    <source>
        <dbReference type="ARBA" id="ARBA00022559"/>
    </source>
</evidence>
<dbReference type="PROSITE" id="PS00436">
    <property type="entry name" value="PEROXIDASE_2"/>
    <property type="match status" value="1"/>
</dbReference>
<comment type="function">
    <text evidence="18">Removal of H(2)O(2), oxidation of toxic reductants, biosynthesis and degradation of lignin, suberization, auxin catabolism, response to environmental stresses such as wounding, pathogen attack and oxidative stress.</text>
</comment>
<keyword evidence="8 15" id="KW-0408">Iron</keyword>
<dbReference type="Pfam" id="PF00141">
    <property type="entry name" value="peroxidase"/>
    <property type="match status" value="1"/>
</dbReference>
<feature type="binding site" evidence="15">
    <location>
        <position position="127"/>
    </location>
    <ligand>
        <name>Ca(2+)</name>
        <dbReference type="ChEBI" id="CHEBI:29108"/>
        <label>1</label>
    </ligand>
</feature>
<dbReference type="PRINTS" id="PR00458">
    <property type="entry name" value="PEROXIDASE"/>
</dbReference>
<feature type="binding site" evidence="14">
    <location>
        <position position="202"/>
    </location>
    <ligand>
        <name>substrate</name>
    </ligand>
</feature>
<dbReference type="InterPro" id="IPR019793">
    <property type="entry name" value="Peroxidases_heam-ligand_BS"/>
</dbReference>
<feature type="disulfide bond" evidence="17">
    <location>
        <begin position="239"/>
        <end position="271"/>
    </location>
</feature>
<dbReference type="PROSITE" id="PS00435">
    <property type="entry name" value="PEROXIDASE_1"/>
    <property type="match status" value="1"/>
</dbReference>
<evidence type="ECO:0000256" key="4">
    <source>
        <dbReference type="ARBA" id="ARBA00022617"/>
    </source>
</evidence>
<dbReference type="PRINTS" id="PR00461">
    <property type="entry name" value="PLPEROXIDASE"/>
</dbReference>
<keyword evidence="9 17" id="KW-1015">Disulfide bond</keyword>
<dbReference type="SUPFAM" id="SSF48113">
    <property type="entry name" value="Heme-dependent peroxidases"/>
    <property type="match status" value="1"/>
</dbReference>
<dbReference type="CDD" id="cd00693">
    <property type="entry name" value="secretory_peroxidase"/>
    <property type="match status" value="1"/>
</dbReference>